<dbReference type="RefSeq" id="WP_343032744.1">
    <property type="nucleotide sequence ID" value="NZ_BAAANI010000008.1"/>
</dbReference>
<organism evidence="4 5">
    <name type="scientific">Agromyces lapidis</name>
    <dbReference type="NCBI Taxonomy" id="279574"/>
    <lineage>
        <taxon>Bacteria</taxon>
        <taxon>Bacillati</taxon>
        <taxon>Actinomycetota</taxon>
        <taxon>Actinomycetes</taxon>
        <taxon>Micrococcales</taxon>
        <taxon>Microbacteriaceae</taxon>
        <taxon>Agromyces</taxon>
    </lineage>
</organism>
<proteinExistence type="predicted"/>
<dbReference type="InterPro" id="IPR020084">
    <property type="entry name" value="NUDIX_hydrolase_CS"/>
</dbReference>
<keyword evidence="5" id="KW-1185">Reference proteome</keyword>
<gene>
    <name evidence="4" type="ORF">ACFFQV_02235</name>
</gene>
<comment type="caution">
    <text evidence="4">The sequence shown here is derived from an EMBL/GenBank/DDBJ whole genome shotgun (WGS) entry which is preliminary data.</text>
</comment>
<evidence type="ECO:0000313" key="4">
    <source>
        <dbReference type="EMBL" id="MFB9641098.1"/>
    </source>
</evidence>
<feature type="domain" description="Nudix hydrolase" evidence="3">
    <location>
        <begin position="25"/>
        <end position="159"/>
    </location>
</feature>
<evidence type="ECO:0000256" key="2">
    <source>
        <dbReference type="ARBA" id="ARBA00022801"/>
    </source>
</evidence>
<keyword evidence="2" id="KW-0378">Hydrolase</keyword>
<dbReference type="InterPro" id="IPR015797">
    <property type="entry name" value="NUDIX_hydrolase-like_dom_sf"/>
</dbReference>
<dbReference type="Proteomes" id="UP001589667">
    <property type="component" value="Unassembled WGS sequence"/>
</dbReference>
<comment type="cofactor">
    <cofactor evidence="1">
        <name>Mg(2+)</name>
        <dbReference type="ChEBI" id="CHEBI:18420"/>
    </cofactor>
</comment>
<dbReference type="InterPro" id="IPR000086">
    <property type="entry name" value="NUDIX_hydrolase_dom"/>
</dbReference>
<evidence type="ECO:0000259" key="3">
    <source>
        <dbReference type="PROSITE" id="PS51462"/>
    </source>
</evidence>
<dbReference type="PROSITE" id="PS51462">
    <property type="entry name" value="NUDIX"/>
    <property type="match status" value="1"/>
</dbReference>
<protein>
    <submittedName>
        <fullName evidence="4">NUDIX domain-containing protein</fullName>
    </submittedName>
</protein>
<dbReference type="Gene3D" id="3.90.79.10">
    <property type="entry name" value="Nucleoside Triphosphate Pyrophosphohydrolase"/>
    <property type="match status" value="1"/>
</dbReference>
<dbReference type="PANTHER" id="PTHR43046:SF16">
    <property type="entry name" value="ADP-RIBOSE PYROPHOSPHATASE YJHB-RELATED"/>
    <property type="match status" value="1"/>
</dbReference>
<dbReference type="PANTHER" id="PTHR43046">
    <property type="entry name" value="GDP-MANNOSE MANNOSYL HYDROLASE"/>
    <property type="match status" value="1"/>
</dbReference>
<dbReference type="PROSITE" id="PS00893">
    <property type="entry name" value="NUDIX_BOX"/>
    <property type="match status" value="1"/>
</dbReference>
<dbReference type="EMBL" id="JBHMBL010000001">
    <property type="protein sequence ID" value="MFB9641098.1"/>
    <property type="molecule type" value="Genomic_DNA"/>
</dbReference>
<name>A0ABV5SL88_9MICO</name>
<dbReference type="SUPFAM" id="SSF55811">
    <property type="entry name" value="Nudix"/>
    <property type="match status" value="1"/>
</dbReference>
<dbReference type="Pfam" id="PF00293">
    <property type="entry name" value="NUDIX"/>
    <property type="match status" value="1"/>
</dbReference>
<accession>A0ABV5SL88</accession>
<evidence type="ECO:0000256" key="1">
    <source>
        <dbReference type="ARBA" id="ARBA00001946"/>
    </source>
</evidence>
<sequence length="170" mass="18748">MSVTESDPVNEQYTDAYASTHGRFAVVPAAYVLLRRGDEVLLQLRRGTGYYDEHWAFGAAGHVEAGESLLAGAAREAAEELGVEVEAGALELLTLMHRTDGSGRPIEQRFDVFFAIDDWAGEPRLLETQKAAALEWFPIDALPEPVVPHELRVLEAMRDGHLEPVTLFGF</sequence>
<evidence type="ECO:0000313" key="5">
    <source>
        <dbReference type="Proteomes" id="UP001589667"/>
    </source>
</evidence>
<reference evidence="4 5" key="1">
    <citation type="submission" date="2024-09" db="EMBL/GenBank/DDBJ databases">
        <authorList>
            <person name="Sun Q."/>
            <person name="Mori K."/>
        </authorList>
    </citation>
    <scope>NUCLEOTIDE SEQUENCE [LARGE SCALE GENOMIC DNA]</scope>
    <source>
        <strain evidence="4 5">JCM 14321</strain>
    </source>
</reference>